<comment type="caution">
    <text evidence="2">The sequence shown here is derived from an EMBL/GenBank/DDBJ whole genome shotgun (WGS) entry which is preliminary data.</text>
</comment>
<evidence type="ECO:0000259" key="1">
    <source>
        <dbReference type="Pfam" id="PF12697"/>
    </source>
</evidence>
<dbReference type="VEuPathDB" id="FungiDB:F4678DRAFT_413752"/>
<feature type="domain" description="AB hydrolase-1" evidence="1">
    <location>
        <begin position="8"/>
        <end position="240"/>
    </location>
</feature>
<dbReference type="Pfam" id="PF12697">
    <property type="entry name" value="Abhydrolase_6"/>
    <property type="match status" value="1"/>
</dbReference>
<dbReference type="InterPro" id="IPR000073">
    <property type="entry name" value="AB_hydrolase_1"/>
</dbReference>
<dbReference type="AlphaFoldDB" id="A0A9W8TN86"/>
<protein>
    <recommendedName>
        <fullName evidence="1">AB hydrolase-1 domain-containing protein</fullName>
    </recommendedName>
</protein>
<sequence>MTDNPIFILAHGSWHKPYMYDPLRKALAERGFTLITPVLPTMGNDATGIAWEADVQVILDEAKALFAKGREVILIGHSYGGVPASVSTRGNGVAERKAAGLSGGFRHIIFLSSFAIPATGLTLISLIGGAFPEWVDVIEAPGKKQTRVNEKSIALFYNDLTPDKAQAIFDDLVPQSYAAVTQPVDFSVLEITIPKTYIVCEKDLAFLPSDQRRLLTDVGMREASVNGGHSAFISVPDELAGVLAQIASDS</sequence>
<dbReference type="InterPro" id="IPR052897">
    <property type="entry name" value="Sec-Metab_Biosynth_Hydrolase"/>
</dbReference>
<evidence type="ECO:0000313" key="3">
    <source>
        <dbReference type="Proteomes" id="UP001148614"/>
    </source>
</evidence>
<organism evidence="2 3">
    <name type="scientific">Xylaria arbuscula</name>
    <dbReference type="NCBI Taxonomy" id="114810"/>
    <lineage>
        <taxon>Eukaryota</taxon>
        <taxon>Fungi</taxon>
        <taxon>Dikarya</taxon>
        <taxon>Ascomycota</taxon>
        <taxon>Pezizomycotina</taxon>
        <taxon>Sordariomycetes</taxon>
        <taxon>Xylariomycetidae</taxon>
        <taxon>Xylariales</taxon>
        <taxon>Xylariaceae</taxon>
        <taxon>Xylaria</taxon>
    </lineage>
</organism>
<evidence type="ECO:0000313" key="2">
    <source>
        <dbReference type="EMBL" id="KAJ3571537.1"/>
    </source>
</evidence>
<dbReference type="EMBL" id="JANPWZ010000836">
    <property type="protein sequence ID" value="KAJ3571537.1"/>
    <property type="molecule type" value="Genomic_DNA"/>
</dbReference>
<proteinExistence type="predicted"/>
<keyword evidence="3" id="KW-1185">Reference proteome</keyword>
<dbReference type="Proteomes" id="UP001148614">
    <property type="component" value="Unassembled WGS sequence"/>
</dbReference>
<reference evidence="2" key="1">
    <citation type="submission" date="2022-07" db="EMBL/GenBank/DDBJ databases">
        <title>Genome Sequence of Xylaria arbuscula.</title>
        <authorList>
            <person name="Buettner E."/>
        </authorList>
    </citation>
    <scope>NUCLEOTIDE SEQUENCE</scope>
    <source>
        <strain evidence="2">VT107</strain>
    </source>
</reference>
<dbReference type="PANTHER" id="PTHR37017">
    <property type="entry name" value="AB HYDROLASE-1 DOMAIN-CONTAINING PROTEIN-RELATED"/>
    <property type="match status" value="1"/>
</dbReference>
<dbReference type="SUPFAM" id="SSF53474">
    <property type="entry name" value="alpha/beta-Hydrolases"/>
    <property type="match status" value="1"/>
</dbReference>
<dbReference type="Gene3D" id="3.40.50.1820">
    <property type="entry name" value="alpha/beta hydrolase"/>
    <property type="match status" value="1"/>
</dbReference>
<dbReference type="InterPro" id="IPR029058">
    <property type="entry name" value="AB_hydrolase_fold"/>
</dbReference>
<accession>A0A9W8TN86</accession>
<dbReference type="PANTHER" id="PTHR37017:SF11">
    <property type="entry name" value="ESTERASE_LIPASE_THIOESTERASE DOMAIN-CONTAINING PROTEIN"/>
    <property type="match status" value="1"/>
</dbReference>
<gene>
    <name evidence="2" type="ORF">NPX13_g5339</name>
</gene>
<name>A0A9W8TN86_9PEZI</name>